<feature type="domain" description="Methyltransferase small" evidence="6">
    <location>
        <begin position="234"/>
        <end position="406"/>
    </location>
</feature>
<evidence type="ECO:0000259" key="6">
    <source>
        <dbReference type="Pfam" id="PF05175"/>
    </source>
</evidence>
<sequence length="416" mass="43880">MADFNSPVTELLGRSEDAFIGRRAVFAGDIADASILHLAKLCQEALVLCDNFTAAQQMAALLGQELEPRLNSKAQYKHISVIYTALQLFGAPECDLICLLLNKSKPINQSLLAALTPALVPDGLILAAGANEAGGRSADGYLKSHGMLFKKDSARKCTLWQLNFDKNSVFAYPPHSLVLSAGERERFNAALNAGDAQAVKTALKSFALDADAGAGTAAIPPRSVLKVDTSAGELQVLQDVHVFSPGRVDEGTAQLISCLNDFARSPALDLCCGSGIVGLQLCRQGINTAFADLSAAALFLSTLNLCLNGLIDQCLGVSASDMLADLDKLKQAAAPQGFGLIAVNPPFHQGVKQKSTPARALFASVKDYLQPAGVLLCVGNAFLGYDELMAQDLPHVSVKARTTRFVTTAGSLQPLP</sequence>
<dbReference type="Gene3D" id="3.40.50.150">
    <property type="entry name" value="Vaccinia Virus protein VP39"/>
    <property type="match status" value="2"/>
</dbReference>
<keyword evidence="1" id="KW-0963">Cytoplasm</keyword>
<accession>A0A9D9DD19</accession>
<dbReference type="InterPro" id="IPR013675">
    <property type="entry name" value="Mtase_sm_N"/>
</dbReference>
<dbReference type="PANTHER" id="PTHR47816">
    <property type="entry name" value="RIBOSOMAL RNA SMALL SUBUNIT METHYLTRANSFERASE C"/>
    <property type="match status" value="1"/>
</dbReference>
<dbReference type="GO" id="GO:0008990">
    <property type="term" value="F:rRNA (guanine-N2-)-methyltransferase activity"/>
    <property type="evidence" value="ECO:0007669"/>
    <property type="project" value="InterPro"/>
</dbReference>
<evidence type="ECO:0000256" key="5">
    <source>
        <dbReference type="ARBA" id="ARBA00022691"/>
    </source>
</evidence>
<evidence type="ECO:0000256" key="2">
    <source>
        <dbReference type="ARBA" id="ARBA00022552"/>
    </source>
</evidence>
<dbReference type="AlphaFoldDB" id="A0A9D9DD19"/>
<name>A0A9D9DD19_9GAMM</name>
<dbReference type="InterPro" id="IPR029063">
    <property type="entry name" value="SAM-dependent_MTases_sf"/>
</dbReference>
<dbReference type="SUPFAM" id="SSF53335">
    <property type="entry name" value="S-adenosyl-L-methionine-dependent methyltransferases"/>
    <property type="match status" value="1"/>
</dbReference>
<reference evidence="8" key="2">
    <citation type="journal article" date="2021" name="PeerJ">
        <title>Extensive microbial diversity within the chicken gut microbiome revealed by metagenomics and culture.</title>
        <authorList>
            <person name="Gilroy R."/>
            <person name="Ravi A."/>
            <person name="Getino M."/>
            <person name="Pursley I."/>
            <person name="Horton D.L."/>
            <person name="Alikhan N.F."/>
            <person name="Baker D."/>
            <person name="Gharbi K."/>
            <person name="Hall N."/>
            <person name="Watson M."/>
            <person name="Adriaenssens E.M."/>
            <person name="Foster-Nyarko E."/>
            <person name="Jarju S."/>
            <person name="Secka A."/>
            <person name="Antonio M."/>
            <person name="Oren A."/>
            <person name="Chaudhuri R.R."/>
            <person name="La Ragione R."/>
            <person name="Hildebrand F."/>
            <person name="Pallen M.J."/>
        </authorList>
    </citation>
    <scope>NUCLEOTIDE SEQUENCE</scope>
    <source>
        <strain evidence="8">17213</strain>
    </source>
</reference>
<comment type="caution">
    <text evidence="8">The sequence shown here is derived from an EMBL/GenBank/DDBJ whole genome shotgun (WGS) entry which is preliminary data.</text>
</comment>
<protein>
    <submittedName>
        <fullName evidence="8">Methyltransferase</fullName>
    </submittedName>
</protein>
<proteinExistence type="predicted"/>
<evidence type="ECO:0000313" key="8">
    <source>
        <dbReference type="EMBL" id="MBO8416807.1"/>
    </source>
</evidence>
<evidence type="ECO:0000256" key="3">
    <source>
        <dbReference type="ARBA" id="ARBA00022603"/>
    </source>
</evidence>
<gene>
    <name evidence="8" type="ORF">IAB19_10545</name>
</gene>
<evidence type="ECO:0000256" key="1">
    <source>
        <dbReference type="ARBA" id="ARBA00022490"/>
    </source>
</evidence>
<dbReference type="InterPro" id="IPR007848">
    <property type="entry name" value="Small_mtfrase_dom"/>
</dbReference>
<dbReference type="InterPro" id="IPR046977">
    <property type="entry name" value="RsmC/RlmG"/>
</dbReference>
<dbReference type="Proteomes" id="UP000823631">
    <property type="component" value="Unassembled WGS sequence"/>
</dbReference>
<keyword evidence="4" id="KW-0808">Transferase</keyword>
<dbReference type="Pfam" id="PF05175">
    <property type="entry name" value="MTS"/>
    <property type="match status" value="1"/>
</dbReference>
<dbReference type="PANTHER" id="PTHR47816:SF4">
    <property type="entry name" value="RIBOSOMAL RNA SMALL SUBUNIT METHYLTRANSFERASE C"/>
    <property type="match status" value="1"/>
</dbReference>
<dbReference type="Pfam" id="PF08468">
    <property type="entry name" value="MTS_N"/>
    <property type="match status" value="1"/>
</dbReference>
<evidence type="ECO:0000313" key="9">
    <source>
        <dbReference type="Proteomes" id="UP000823631"/>
    </source>
</evidence>
<reference evidence="8" key="1">
    <citation type="submission" date="2020-10" db="EMBL/GenBank/DDBJ databases">
        <authorList>
            <person name="Gilroy R."/>
        </authorList>
    </citation>
    <scope>NUCLEOTIDE SEQUENCE</scope>
    <source>
        <strain evidence="8">17213</strain>
    </source>
</reference>
<feature type="domain" description="Methyltransferase small N-terminal" evidence="7">
    <location>
        <begin position="10"/>
        <end position="168"/>
    </location>
</feature>
<evidence type="ECO:0000256" key="4">
    <source>
        <dbReference type="ARBA" id="ARBA00022679"/>
    </source>
</evidence>
<evidence type="ECO:0000259" key="7">
    <source>
        <dbReference type="Pfam" id="PF08468"/>
    </source>
</evidence>
<keyword evidence="5" id="KW-0949">S-adenosyl-L-methionine</keyword>
<dbReference type="EMBL" id="JADINH010000210">
    <property type="protein sequence ID" value="MBO8416807.1"/>
    <property type="molecule type" value="Genomic_DNA"/>
</dbReference>
<keyword evidence="3 8" id="KW-0489">Methyltransferase</keyword>
<keyword evidence="2" id="KW-0698">rRNA processing</keyword>
<organism evidence="8 9">
    <name type="scientific">Candidatus Avisuccinivibrio stercorigallinarum</name>
    <dbReference type="NCBI Taxonomy" id="2840704"/>
    <lineage>
        <taxon>Bacteria</taxon>
        <taxon>Pseudomonadati</taxon>
        <taxon>Pseudomonadota</taxon>
        <taxon>Gammaproteobacteria</taxon>
        <taxon>Aeromonadales</taxon>
        <taxon>Succinivibrionaceae</taxon>
        <taxon>Succinivibrionaceae incertae sedis</taxon>
        <taxon>Candidatus Avisuccinivibrio</taxon>
    </lineage>
</organism>